<reference evidence="2" key="1">
    <citation type="journal article" date="2018" name="Genome Biol.">
        <title>SKESA: strategic k-mer extension for scrupulous assemblies.</title>
        <authorList>
            <person name="Souvorov A."/>
            <person name="Agarwala R."/>
            <person name="Lipman D.J."/>
        </authorList>
    </citation>
    <scope>NUCLEOTIDE SEQUENCE</scope>
    <source>
        <strain evidence="2">CAVp300</strain>
    </source>
</reference>
<sequence length="260" mass="30050">MLTELQQSQIQLSTVLLEANSFRNVYHEYGRYKTIADKFFVHDGHQYPINTRIGSGVRHDILLAMVNELNAMQMLYSRVFLTRFDLHLPKLTSVEAGNKYVRQFFKQLHLRLKSTYNRPQGLSDPIINFAHGWVCEQEDALQPHYHCWIALPHRQVKWFGTADRGIAGVVTEIWMKLTGGKATLVNLSKATKNYPDHYVIHRDDPESLAGPIFWLSYLAKEKSKFQTGKGSRSYSTSKLSNKILRRKPVERFSSTDNTYA</sequence>
<gene>
    <name evidence="2" type="ORF">I8531_001333</name>
</gene>
<accession>A0A9P3T6P9</accession>
<protein>
    <submittedName>
        <fullName evidence="2">Inovirus Gp2 family protein</fullName>
    </submittedName>
</protein>
<dbReference type="RefSeq" id="WP_047369512.1">
    <property type="nucleotide sequence ID" value="NZ_CABMNU010000005.1"/>
</dbReference>
<organism evidence="2 3">
    <name type="scientific">Kluyvera intermedia</name>
    <name type="common">Enterobacter intermedius</name>
    <dbReference type="NCBI Taxonomy" id="61648"/>
    <lineage>
        <taxon>Bacteria</taxon>
        <taxon>Pseudomonadati</taxon>
        <taxon>Pseudomonadota</taxon>
        <taxon>Gammaproteobacteria</taxon>
        <taxon>Enterobacterales</taxon>
        <taxon>Enterobacteriaceae</taxon>
        <taxon>Kluyvera</taxon>
    </lineage>
</organism>
<dbReference type="Pfam" id="PF11726">
    <property type="entry name" value="YagK_YfjJ_C"/>
    <property type="match status" value="1"/>
</dbReference>
<feature type="domain" description="YagK/YfjJ C-terminal" evidence="1">
    <location>
        <begin position="76"/>
        <end position="236"/>
    </location>
</feature>
<dbReference type="EMBL" id="DACSUM010000007">
    <property type="protein sequence ID" value="HAT3581058.1"/>
    <property type="molecule type" value="Genomic_DNA"/>
</dbReference>
<proteinExistence type="predicted"/>
<evidence type="ECO:0000259" key="1">
    <source>
        <dbReference type="Pfam" id="PF11726"/>
    </source>
</evidence>
<dbReference type="AlphaFoldDB" id="A0A9P3T6P9"/>
<evidence type="ECO:0000313" key="3">
    <source>
        <dbReference type="Proteomes" id="UP000867740"/>
    </source>
</evidence>
<dbReference type="InterPro" id="IPR057271">
    <property type="entry name" value="YagK_YfjJ_C"/>
</dbReference>
<dbReference type="Proteomes" id="UP000867740">
    <property type="component" value="Unassembled WGS sequence"/>
</dbReference>
<reference evidence="2" key="2">
    <citation type="submission" date="2020-10" db="EMBL/GenBank/DDBJ databases">
        <authorList>
            <consortium name="NCBI Pathogen Detection Project"/>
        </authorList>
    </citation>
    <scope>NUCLEOTIDE SEQUENCE</scope>
    <source>
        <strain evidence="2">CAVp300</strain>
    </source>
</reference>
<name>A0A9P3T6P9_KLUIN</name>
<evidence type="ECO:0000313" key="2">
    <source>
        <dbReference type="EMBL" id="HAT3581058.1"/>
    </source>
</evidence>
<comment type="caution">
    <text evidence="2">The sequence shown here is derived from an EMBL/GenBank/DDBJ whole genome shotgun (WGS) entry which is preliminary data.</text>
</comment>